<dbReference type="InterPro" id="IPR023772">
    <property type="entry name" value="DNA-bd_HTH_TetR-type_CS"/>
</dbReference>
<dbReference type="Pfam" id="PF00440">
    <property type="entry name" value="TetR_N"/>
    <property type="match status" value="1"/>
</dbReference>
<dbReference type="InterPro" id="IPR036271">
    <property type="entry name" value="Tet_transcr_reg_TetR-rel_C_sf"/>
</dbReference>
<dbReference type="PROSITE" id="PS50977">
    <property type="entry name" value="HTH_TETR_2"/>
    <property type="match status" value="1"/>
</dbReference>
<keyword evidence="2" id="KW-0805">Transcription regulation</keyword>
<protein>
    <submittedName>
        <fullName evidence="7">Transcriptional regulator AefR</fullName>
    </submittedName>
</protein>
<dbReference type="Proteomes" id="UP000074914">
    <property type="component" value="Chromosome"/>
</dbReference>
<keyword evidence="3 5" id="KW-0238">DNA-binding</keyword>
<dbReference type="Gene3D" id="1.10.357.10">
    <property type="entry name" value="Tetracycline Repressor, domain 2"/>
    <property type="match status" value="1"/>
</dbReference>
<evidence type="ECO:0000256" key="4">
    <source>
        <dbReference type="ARBA" id="ARBA00023163"/>
    </source>
</evidence>
<reference evidence="7 8" key="1">
    <citation type="submission" date="2015-11" db="EMBL/GenBank/DDBJ databases">
        <title>Exploring the genomic traits of fungus-feeding bacterial genus Collimonas.</title>
        <authorList>
            <person name="Song C."/>
            <person name="Schmidt R."/>
            <person name="de Jager V."/>
            <person name="Krzyzanowska D."/>
            <person name="Jongedijk E."/>
            <person name="Cankar K."/>
            <person name="Beekwilder J."/>
            <person name="van Veen A."/>
            <person name="de Boer W."/>
            <person name="van Veen J.A."/>
            <person name="Garbeva P."/>
        </authorList>
    </citation>
    <scope>NUCLEOTIDE SEQUENCE [LARGE SCALE GENOMIC DNA]</scope>
    <source>
        <strain evidence="7 8">Ter291</strain>
    </source>
</reference>
<feature type="domain" description="HTH tetR-type" evidence="6">
    <location>
        <begin position="9"/>
        <end position="69"/>
    </location>
</feature>
<dbReference type="PROSITE" id="PS01081">
    <property type="entry name" value="HTH_TETR_1"/>
    <property type="match status" value="1"/>
</dbReference>
<dbReference type="SUPFAM" id="SSF48498">
    <property type="entry name" value="Tetracyclin repressor-like, C-terminal domain"/>
    <property type="match status" value="1"/>
</dbReference>
<accession>A0ABN4M752</accession>
<keyword evidence="1" id="KW-0678">Repressor</keyword>
<feature type="DNA-binding region" description="H-T-H motif" evidence="5">
    <location>
        <begin position="32"/>
        <end position="51"/>
    </location>
</feature>
<dbReference type="InterPro" id="IPR009057">
    <property type="entry name" value="Homeodomain-like_sf"/>
</dbReference>
<dbReference type="PANTHER" id="PTHR30055:SF224">
    <property type="entry name" value="TRANSCRIPTIONAL REGULATOR TETR FAMILY"/>
    <property type="match status" value="1"/>
</dbReference>
<dbReference type="SUPFAM" id="SSF46689">
    <property type="entry name" value="Homeodomain-like"/>
    <property type="match status" value="1"/>
</dbReference>
<gene>
    <name evidence="7" type="primary">aefR</name>
    <name evidence="7" type="ORF">CPter291_0088</name>
</gene>
<evidence type="ECO:0000256" key="5">
    <source>
        <dbReference type="PROSITE-ProRule" id="PRU00335"/>
    </source>
</evidence>
<dbReference type="InterPro" id="IPR039536">
    <property type="entry name" value="TetR_C_Proteobacteria"/>
</dbReference>
<dbReference type="RefSeq" id="WP_062111308.1">
    <property type="nucleotide sequence ID" value="NZ_CP013236.1"/>
</dbReference>
<proteinExistence type="predicted"/>
<evidence type="ECO:0000313" key="7">
    <source>
        <dbReference type="EMBL" id="AMP12384.1"/>
    </source>
</evidence>
<sequence length="206" mass="23253">MSTVPRLTDRKREAIVQAAIAEFRSNGFETTSMDKIAARAEVSKRTVYNHFPGKEELFAEILTRLWQTSEEQSALSYRPGKPLRGQLRELLQSKMRMLNDSNFLDLARVAIAAAIHSPERTQDMLARMGQREEGVNTWIVAAQADGRLKAVDPAFAAHQLQSLLKTFAFWPQITLGQPPLSAEMQQEVVDSAVDMFLAYYQLPAER</sequence>
<evidence type="ECO:0000313" key="8">
    <source>
        <dbReference type="Proteomes" id="UP000074914"/>
    </source>
</evidence>
<dbReference type="PRINTS" id="PR00455">
    <property type="entry name" value="HTHTETR"/>
</dbReference>
<keyword evidence="8" id="KW-1185">Reference proteome</keyword>
<evidence type="ECO:0000256" key="3">
    <source>
        <dbReference type="ARBA" id="ARBA00023125"/>
    </source>
</evidence>
<keyword evidence="4" id="KW-0804">Transcription</keyword>
<dbReference type="InterPro" id="IPR001647">
    <property type="entry name" value="HTH_TetR"/>
</dbReference>
<dbReference type="Pfam" id="PF14246">
    <property type="entry name" value="TetR_C_7"/>
    <property type="match status" value="1"/>
</dbReference>
<dbReference type="EMBL" id="CP013236">
    <property type="protein sequence ID" value="AMP12384.1"/>
    <property type="molecule type" value="Genomic_DNA"/>
</dbReference>
<dbReference type="Gene3D" id="1.10.10.60">
    <property type="entry name" value="Homeodomain-like"/>
    <property type="match status" value="1"/>
</dbReference>
<organism evidence="7 8">
    <name type="scientific">Collimonas pratensis</name>
    <dbReference type="NCBI Taxonomy" id="279113"/>
    <lineage>
        <taxon>Bacteria</taxon>
        <taxon>Pseudomonadati</taxon>
        <taxon>Pseudomonadota</taxon>
        <taxon>Betaproteobacteria</taxon>
        <taxon>Burkholderiales</taxon>
        <taxon>Oxalobacteraceae</taxon>
        <taxon>Collimonas</taxon>
    </lineage>
</organism>
<evidence type="ECO:0000256" key="1">
    <source>
        <dbReference type="ARBA" id="ARBA00022491"/>
    </source>
</evidence>
<evidence type="ECO:0000256" key="2">
    <source>
        <dbReference type="ARBA" id="ARBA00023015"/>
    </source>
</evidence>
<dbReference type="PANTHER" id="PTHR30055">
    <property type="entry name" value="HTH-TYPE TRANSCRIPTIONAL REGULATOR RUTR"/>
    <property type="match status" value="1"/>
</dbReference>
<evidence type="ECO:0000259" key="6">
    <source>
        <dbReference type="PROSITE" id="PS50977"/>
    </source>
</evidence>
<dbReference type="InterPro" id="IPR050109">
    <property type="entry name" value="HTH-type_TetR-like_transc_reg"/>
</dbReference>
<name>A0ABN4M752_9BURK</name>